<sequence length="191" mass="20918">MDILGLITINPMSFNIWSLRVSLTLTTCIFVIAMVLAVRAFIHAKSMDHKHLDSVKDKNASPQDTLAESVAKMLWATSQSDGAAGQPAPKEFLYDATREVAQNNFNGLFVNRIYMCANLLPPIGLWGTVAGMIVIFLYTGDPGSAINNGAIGAKLWSTYFALMYYVLLQAICVCLDVVAKRSINRGLQVKI</sequence>
<dbReference type="AlphaFoldDB" id="A0A4S1CB35"/>
<gene>
    <name evidence="2" type="ORF">E4633_19390</name>
</gene>
<feature type="transmembrane region" description="Helical" evidence="1">
    <location>
        <begin position="119"/>
        <end position="139"/>
    </location>
</feature>
<proteinExistence type="predicted"/>
<organism evidence="2 3">
    <name type="scientific">Geomonas terrae</name>
    <dbReference type="NCBI Taxonomy" id="2562681"/>
    <lineage>
        <taxon>Bacteria</taxon>
        <taxon>Pseudomonadati</taxon>
        <taxon>Thermodesulfobacteriota</taxon>
        <taxon>Desulfuromonadia</taxon>
        <taxon>Geobacterales</taxon>
        <taxon>Geobacteraceae</taxon>
        <taxon>Geomonas</taxon>
    </lineage>
</organism>
<dbReference type="EMBL" id="SRSC01000005">
    <property type="protein sequence ID" value="TGU70353.1"/>
    <property type="molecule type" value="Genomic_DNA"/>
</dbReference>
<keyword evidence="1" id="KW-0812">Transmembrane</keyword>
<evidence type="ECO:0000313" key="3">
    <source>
        <dbReference type="Proteomes" id="UP000306416"/>
    </source>
</evidence>
<evidence type="ECO:0000256" key="1">
    <source>
        <dbReference type="SAM" id="Phobius"/>
    </source>
</evidence>
<feature type="transmembrane region" description="Helical" evidence="1">
    <location>
        <begin position="159"/>
        <end position="179"/>
    </location>
</feature>
<keyword evidence="1" id="KW-1133">Transmembrane helix</keyword>
<name>A0A4S1CB35_9BACT</name>
<keyword evidence="1" id="KW-0472">Membrane</keyword>
<evidence type="ECO:0000313" key="2">
    <source>
        <dbReference type="EMBL" id="TGU70353.1"/>
    </source>
</evidence>
<comment type="caution">
    <text evidence="2">The sequence shown here is derived from an EMBL/GenBank/DDBJ whole genome shotgun (WGS) entry which is preliminary data.</text>
</comment>
<evidence type="ECO:0008006" key="4">
    <source>
        <dbReference type="Google" id="ProtNLM"/>
    </source>
</evidence>
<feature type="transmembrane region" description="Helical" evidence="1">
    <location>
        <begin position="20"/>
        <end position="42"/>
    </location>
</feature>
<dbReference type="RefSeq" id="WP_135872829.1">
    <property type="nucleotide sequence ID" value="NZ_SRSC01000005.1"/>
</dbReference>
<protein>
    <recommendedName>
        <fullName evidence="4">MotA/TolQ/ExbB proton channel family protein</fullName>
    </recommendedName>
</protein>
<keyword evidence="3" id="KW-1185">Reference proteome</keyword>
<accession>A0A4S1CB35</accession>
<reference evidence="2 3" key="1">
    <citation type="submission" date="2019-04" db="EMBL/GenBank/DDBJ databases">
        <title>Geobacter oryzae sp. nov., ferric-reducing bacteria isolated from paddy soil.</title>
        <authorList>
            <person name="Xu Z."/>
            <person name="Masuda Y."/>
            <person name="Itoh H."/>
            <person name="Senoo K."/>
        </authorList>
    </citation>
    <scope>NUCLEOTIDE SEQUENCE [LARGE SCALE GENOMIC DNA]</scope>
    <source>
        <strain evidence="2 3">Red111</strain>
    </source>
</reference>
<dbReference type="Proteomes" id="UP000306416">
    <property type="component" value="Unassembled WGS sequence"/>
</dbReference>